<protein>
    <submittedName>
        <fullName evidence="2">Uncharacterized protein</fullName>
    </submittedName>
</protein>
<feature type="signal peptide" evidence="1">
    <location>
        <begin position="1"/>
        <end position="24"/>
    </location>
</feature>
<sequence length="146" mass="15465">MLKRFLTISFLVVAVLGVTSGADAQYLRITTDNPTDNTRLRATGTTILTITLDTNHDKIGTVQSCNSHTSANCGSVATAQPLDMFSYTLAFKAVGGTVTWGTFSASDANYTDTSPQIQSDTEVEINKSRPTGTFTPPGLVTIGTLP</sequence>
<evidence type="ECO:0000313" key="3">
    <source>
        <dbReference type="Proteomes" id="UP000320913"/>
    </source>
</evidence>
<dbReference type="Proteomes" id="UP000320913">
    <property type="component" value="Unassembled WGS sequence"/>
</dbReference>
<evidence type="ECO:0000256" key="1">
    <source>
        <dbReference type="SAM" id="SignalP"/>
    </source>
</evidence>
<proteinExistence type="predicted"/>
<accession>A0A538T6H5</accession>
<name>A0A538T6H5_UNCEI</name>
<dbReference type="EMBL" id="VBOV01000105">
    <property type="protein sequence ID" value="TMQ59242.1"/>
    <property type="molecule type" value="Genomic_DNA"/>
</dbReference>
<reference evidence="2 3" key="1">
    <citation type="journal article" date="2019" name="Nat. Microbiol.">
        <title>Mediterranean grassland soil C-N compound turnover is dependent on rainfall and depth, and is mediated by genomically divergent microorganisms.</title>
        <authorList>
            <person name="Diamond S."/>
            <person name="Andeer P.F."/>
            <person name="Li Z."/>
            <person name="Crits-Christoph A."/>
            <person name="Burstein D."/>
            <person name="Anantharaman K."/>
            <person name="Lane K.R."/>
            <person name="Thomas B.C."/>
            <person name="Pan C."/>
            <person name="Northen T.R."/>
            <person name="Banfield J.F."/>
        </authorList>
    </citation>
    <scope>NUCLEOTIDE SEQUENCE [LARGE SCALE GENOMIC DNA]</scope>
    <source>
        <strain evidence="2">WS_5</strain>
    </source>
</reference>
<comment type="caution">
    <text evidence="2">The sequence shown here is derived from an EMBL/GenBank/DDBJ whole genome shotgun (WGS) entry which is preliminary data.</text>
</comment>
<gene>
    <name evidence="2" type="ORF">E6K75_04370</name>
</gene>
<feature type="non-terminal residue" evidence="2">
    <location>
        <position position="146"/>
    </location>
</feature>
<feature type="chain" id="PRO_5022150978" evidence="1">
    <location>
        <begin position="25"/>
        <end position="146"/>
    </location>
</feature>
<evidence type="ECO:0000313" key="2">
    <source>
        <dbReference type="EMBL" id="TMQ59242.1"/>
    </source>
</evidence>
<organism evidence="2 3">
    <name type="scientific">Eiseniibacteriota bacterium</name>
    <dbReference type="NCBI Taxonomy" id="2212470"/>
    <lineage>
        <taxon>Bacteria</taxon>
        <taxon>Candidatus Eiseniibacteriota</taxon>
    </lineage>
</organism>
<keyword evidence="1" id="KW-0732">Signal</keyword>
<dbReference type="AlphaFoldDB" id="A0A538T6H5"/>